<dbReference type="EMBL" id="JAHVJA010000001">
    <property type="protein sequence ID" value="MBY6138546.1"/>
    <property type="molecule type" value="Genomic_DNA"/>
</dbReference>
<dbReference type="Proteomes" id="UP000766629">
    <property type="component" value="Unassembled WGS sequence"/>
</dbReference>
<feature type="transmembrane region" description="Helical" evidence="1">
    <location>
        <begin position="20"/>
        <end position="37"/>
    </location>
</feature>
<evidence type="ECO:0000313" key="3">
    <source>
        <dbReference type="Proteomes" id="UP000766629"/>
    </source>
</evidence>
<organism evidence="2 3">
    <name type="scientific">Leisingera daeponensis</name>
    <dbReference type="NCBI Taxonomy" id="405746"/>
    <lineage>
        <taxon>Bacteria</taxon>
        <taxon>Pseudomonadati</taxon>
        <taxon>Pseudomonadota</taxon>
        <taxon>Alphaproteobacteria</taxon>
        <taxon>Rhodobacterales</taxon>
        <taxon>Roseobacteraceae</taxon>
        <taxon>Leisingera</taxon>
    </lineage>
</organism>
<keyword evidence="1" id="KW-0472">Membrane</keyword>
<accession>A0ABS7NEN1</accession>
<dbReference type="RefSeq" id="WP_222507358.1">
    <property type="nucleotide sequence ID" value="NZ_JAHVJA010000001.1"/>
</dbReference>
<proteinExistence type="predicted"/>
<reference evidence="2 3" key="1">
    <citation type="submission" date="2021-06" db="EMBL/GenBank/DDBJ databases">
        <title>50 bacteria genomes isolated from Dapeng, Shenzhen, China.</title>
        <authorList>
            <person name="Zheng W."/>
            <person name="Yu S."/>
            <person name="Huang Y."/>
        </authorList>
    </citation>
    <scope>NUCLEOTIDE SEQUENCE [LARGE SCALE GENOMIC DNA]</scope>
    <source>
        <strain evidence="2 3">DP1N14-2</strain>
    </source>
</reference>
<comment type="caution">
    <text evidence="2">The sequence shown here is derived from an EMBL/GenBank/DDBJ whole genome shotgun (WGS) entry which is preliminary data.</text>
</comment>
<evidence type="ECO:0000256" key="1">
    <source>
        <dbReference type="SAM" id="Phobius"/>
    </source>
</evidence>
<sequence>METLAGKALNDLANLAADKWYAGLGAIGLIALLWVMLKGTPHDDLLIGYISLTMIGLGFGEAETRTFREHIDPLGRYKLTGPARRWTFIGISLYLAGASGAGLATLRAIDLSRDASLM</sequence>
<gene>
    <name evidence="2" type="ORF">KUV26_03780</name>
</gene>
<keyword evidence="3" id="KW-1185">Reference proteome</keyword>
<name>A0ABS7NEN1_9RHOB</name>
<keyword evidence="1" id="KW-1133">Transmembrane helix</keyword>
<feature type="transmembrane region" description="Helical" evidence="1">
    <location>
        <begin position="86"/>
        <end position="109"/>
    </location>
</feature>
<evidence type="ECO:0000313" key="2">
    <source>
        <dbReference type="EMBL" id="MBY6138546.1"/>
    </source>
</evidence>
<keyword evidence="1" id="KW-0812">Transmembrane</keyword>
<protein>
    <submittedName>
        <fullName evidence="2">Uncharacterized protein</fullName>
    </submittedName>
</protein>